<dbReference type="Proteomes" id="UP000180252">
    <property type="component" value="Unassembled WGS sequence"/>
</dbReference>
<proteinExistence type="predicted"/>
<dbReference type="Pfam" id="PF14107">
    <property type="entry name" value="DUF4280"/>
    <property type="match status" value="1"/>
</dbReference>
<dbReference type="STRING" id="1278819.BHE19_09770"/>
<keyword evidence="4" id="KW-1185">Reference proteome</keyword>
<evidence type="ECO:0000313" key="4">
    <source>
        <dbReference type="Proteomes" id="UP000198319"/>
    </source>
</evidence>
<dbReference type="InterPro" id="IPR025460">
    <property type="entry name" value="DUF4280"/>
</dbReference>
<evidence type="ECO:0008006" key="5">
    <source>
        <dbReference type="Google" id="ProtNLM"/>
    </source>
</evidence>
<organism evidence="1 3">
    <name type="scientific">Flavobacterium tructae</name>
    <dbReference type="NCBI Taxonomy" id="1114873"/>
    <lineage>
        <taxon>Bacteria</taxon>
        <taxon>Pseudomonadati</taxon>
        <taxon>Bacteroidota</taxon>
        <taxon>Flavobacteriia</taxon>
        <taxon>Flavobacteriales</taxon>
        <taxon>Flavobacteriaceae</taxon>
        <taxon>Flavobacterium</taxon>
    </lineage>
</organism>
<reference evidence="3" key="1">
    <citation type="submission" date="2016-09" db="EMBL/GenBank/DDBJ databases">
        <authorList>
            <person name="Chen S."/>
            <person name="Walker E."/>
        </authorList>
    </citation>
    <scope>NUCLEOTIDE SEQUENCE [LARGE SCALE GENOMIC DNA]</scope>
    <source>
        <strain evidence="3">MSU</strain>
    </source>
</reference>
<gene>
    <name evidence="2" type="ORF">B0A71_19530</name>
    <name evidence="1" type="ORF">BHE19_09770</name>
</gene>
<protein>
    <recommendedName>
        <fullName evidence="5">DUF4280 domain-containing protein</fullName>
    </recommendedName>
</protein>
<dbReference type="RefSeq" id="WP_070907324.1">
    <property type="nucleotide sequence ID" value="NZ_MIKE01000023.1"/>
</dbReference>
<dbReference type="OrthoDB" id="882303at2"/>
<reference evidence="1" key="2">
    <citation type="submission" date="2016-09" db="EMBL/GenBank/DDBJ databases">
        <authorList>
            <person name="Capua I."/>
            <person name="De Benedictis P."/>
            <person name="Joannis T."/>
            <person name="Lombin L.H."/>
            <person name="Cattoli G."/>
        </authorList>
    </citation>
    <scope>NUCLEOTIDE SEQUENCE [LARGE SCALE GENOMIC DNA]</scope>
    <source>
        <strain evidence="1">MSU</strain>
    </source>
</reference>
<comment type="caution">
    <text evidence="1">The sequence shown here is derived from an EMBL/GenBank/DDBJ whole genome shotgun (WGS) entry which is preliminary data.</text>
</comment>
<reference evidence="2 4" key="3">
    <citation type="submission" date="2016-11" db="EMBL/GenBank/DDBJ databases">
        <title>Whole genomes of Flavobacteriaceae.</title>
        <authorList>
            <person name="Stine C."/>
            <person name="Li C."/>
            <person name="Tadesse D."/>
        </authorList>
    </citation>
    <scope>NUCLEOTIDE SEQUENCE [LARGE SCALE GENOMIC DNA]</scope>
    <source>
        <strain evidence="2 4">ATCC BAA-2541</strain>
    </source>
</reference>
<evidence type="ECO:0000313" key="2">
    <source>
        <dbReference type="EMBL" id="OXB16656.1"/>
    </source>
</evidence>
<dbReference type="AlphaFoldDB" id="A0A1S1J9L7"/>
<evidence type="ECO:0000313" key="1">
    <source>
        <dbReference type="EMBL" id="OHT44993.1"/>
    </source>
</evidence>
<dbReference type="EMBL" id="MUHG01000028">
    <property type="protein sequence ID" value="OXB16656.1"/>
    <property type="molecule type" value="Genomic_DNA"/>
</dbReference>
<dbReference type="EMBL" id="MIKE01000023">
    <property type="protein sequence ID" value="OHT44993.1"/>
    <property type="molecule type" value="Genomic_DNA"/>
</dbReference>
<name>A0A1S1J9L7_9FLAO</name>
<sequence>MATQYVCNGALCICDQGATGGVLDVKSQNNIFIQEKLMATDSDLTFKIPLSGICAINQKNCSPVFLTKWENPANNVFEGDKKALVKTSTLACNVGGEISITSSQQTESKIVIFDNYSAPEVIKLRQIVSASWMTGDLKNNIKNASYDEKVGLLVKTINYEAGERITIIVDEKEGKDINQGSREISLSGIVNENGFAELREIIKIESSKQNTTWI</sequence>
<dbReference type="Proteomes" id="UP000198319">
    <property type="component" value="Unassembled WGS sequence"/>
</dbReference>
<accession>A0A1S1J9L7</accession>
<evidence type="ECO:0000313" key="3">
    <source>
        <dbReference type="Proteomes" id="UP000180252"/>
    </source>
</evidence>